<dbReference type="GO" id="GO:0004484">
    <property type="term" value="F:mRNA guanylyltransferase activity"/>
    <property type="evidence" value="ECO:0007669"/>
    <property type="project" value="UniProtKB-EC"/>
</dbReference>
<dbReference type="PANTHER" id="PTHR10367:SF17">
    <property type="entry name" value="MRNA-CAPPING ENZYME"/>
    <property type="match status" value="1"/>
</dbReference>
<dbReference type="InterPro" id="IPR013846">
    <property type="entry name" value="mRNA_cap_enzyme_C"/>
</dbReference>
<evidence type="ECO:0000256" key="11">
    <source>
        <dbReference type="SAM" id="MobiDB-lite"/>
    </source>
</evidence>
<feature type="compositionally biased region" description="Pro residues" evidence="11">
    <location>
        <begin position="605"/>
        <end position="620"/>
    </location>
</feature>
<reference evidence="13 14" key="1">
    <citation type="submission" date="2020-11" db="EMBL/GenBank/DDBJ databases">
        <title>Kefir isolates.</title>
        <authorList>
            <person name="Marcisauskas S."/>
            <person name="Kim Y."/>
            <person name="Blasche S."/>
        </authorList>
    </citation>
    <scope>NUCLEOTIDE SEQUENCE [LARGE SCALE GENOMIC DNA]</scope>
    <source>
        <strain evidence="13 14">KR</strain>
    </source>
</reference>
<evidence type="ECO:0000256" key="1">
    <source>
        <dbReference type="ARBA" id="ARBA00004123"/>
    </source>
</evidence>
<evidence type="ECO:0000256" key="9">
    <source>
        <dbReference type="ARBA" id="ARBA00023242"/>
    </source>
</evidence>
<keyword evidence="8" id="KW-0342">GTP-binding</keyword>
<keyword evidence="9" id="KW-0539">Nucleus</keyword>
<dbReference type="InterPro" id="IPR012340">
    <property type="entry name" value="NA-bd_OB-fold"/>
</dbReference>
<dbReference type="AlphaFoldDB" id="A0A9P6VYM8"/>
<keyword evidence="14" id="KW-1185">Reference proteome</keyword>
<feature type="compositionally biased region" description="Low complexity" evidence="11">
    <location>
        <begin position="582"/>
        <end position="594"/>
    </location>
</feature>
<evidence type="ECO:0000313" key="14">
    <source>
        <dbReference type="Proteomes" id="UP000777482"/>
    </source>
</evidence>
<dbReference type="GO" id="GO:0003910">
    <property type="term" value="F:DNA ligase (ATP) activity"/>
    <property type="evidence" value="ECO:0007669"/>
    <property type="project" value="InterPro"/>
</dbReference>
<feature type="compositionally biased region" description="Low complexity" evidence="11">
    <location>
        <begin position="124"/>
        <end position="159"/>
    </location>
</feature>
<dbReference type="Pfam" id="PF01331">
    <property type="entry name" value="mRNA_cap_enzyme"/>
    <property type="match status" value="1"/>
</dbReference>
<dbReference type="InterPro" id="IPR012310">
    <property type="entry name" value="DNA_ligase_ATP-dep_cent"/>
</dbReference>
<dbReference type="Gene3D" id="2.40.50.140">
    <property type="entry name" value="Nucleic acid-binding proteins"/>
    <property type="match status" value="1"/>
</dbReference>
<keyword evidence="6" id="KW-0547">Nucleotide-binding</keyword>
<evidence type="ECO:0000313" key="13">
    <source>
        <dbReference type="EMBL" id="KAG0657646.1"/>
    </source>
</evidence>
<organism evidence="13 14">
    <name type="scientific">Rhodotorula mucilaginosa</name>
    <name type="common">Yeast</name>
    <name type="synonym">Rhodotorula rubra</name>
    <dbReference type="NCBI Taxonomy" id="5537"/>
    <lineage>
        <taxon>Eukaryota</taxon>
        <taxon>Fungi</taxon>
        <taxon>Dikarya</taxon>
        <taxon>Basidiomycota</taxon>
        <taxon>Pucciniomycotina</taxon>
        <taxon>Microbotryomycetes</taxon>
        <taxon>Sporidiobolales</taxon>
        <taxon>Sporidiobolaceae</taxon>
        <taxon>Rhodotorula</taxon>
    </lineage>
</organism>
<comment type="catalytic activity">
    <reaction evidence="10">
        <text>a 5'-end diphospho-ribonucleoside in mRNA + GTP + H(+) = a 5'-end (5'-triphosphoguanosine)-ribonucleoside in mRNA + diphosphate</text>
        <dbReference type="Rhea" id="RHEA:67012"/>
        <dbReference type="Rhea" id="RHEA-COMP:17165"/>
        <dbReference type="Rhea" id="RHEA-COMP:17166"/>
        <dbReference type="ChEBI" id="CHEBI:15378"/>
        <dbReference type="ChEBI" id="CHEBI:33019"/>
        <dbReference type="ChEBI" id="CHEBI:37565"/>
        <dbReference type="ChEBI" id="CHEBI:167616"/>
        <dbReference type="ChEBI" id="CHEBI:167617"/>
        <dbReference type="EC" id="2.7.7.50"/>
    </reaction>
    <physiologicalReaction direction="left-to-right" evidence="10">
        <dbReference type="Rhea" id="RHEA:67013"/>
    </physiologicalReaction>
</comment>
<dbReference type="Gene3D" id="3.30.470.30">
    <property type="entry name" value="DNA ligase/mRNA capping enzyme"/>
    <property type="match status" value="1"/>
</dbReference>
<dbReference type="Pfam" id="PF03919">
    <property type="entry name" value="mRNA_cap_C"/>
    <property type="match status" value="1"/>
</dbReference>
<dbReference type="EMBL" id="PUHQ01000078">
    <property type="protein sequence ID" value="KAG0657646.1"/>
    <property type="molecule type" value="Genomic_DNA"/>
</dbReference>
<gene>
    <name evidence="13" type="primary">CEG1</name>
    <name evidence="13" type="ORF">C6P46_006300</name>
</gene>
<accession>A0A9P6VYM8</accession>
<dbReference type="GO" id="GO:0006281">
    <property type="term" value="P:DNA repair"/>
    <property type="evidence" value="ECO:0007669"/>
    <property type="project" value="InterPro"/>
</dbReference>
<dbReference type="PANTHER" id="PTHR10367">
    <property type="entry name" value="MRNA-CAPPING ENZYME"/>
    <property type="match status" value="1"/>
</dbReference>
<feature type="compositionally biased region" description="Basic and acidic residues" evidence="11">
    <location>
        <begin position="567"/>
        <end position="577"/>
    </location>
</feature>
<sequence length="628" mass="68578">MVQSPNLPAGYDEDYDEPEEQQQQPDSLALASSSAAAPSTTSNNGNDYGGKGPVSPRIQAAEEEEDGPDTGAAPAAEENGHAVADHQPEQEQEDLSSEQRAGSDGAATSVPVVHPLPARPVVGAAPSSASQLPPNPALAAAAASSLPPRPSSSSSTAAPTPTPTPTPSGSRLPPGMTYNPALHPPKRELPVPDGLPGDRVADVDPEKYWTLRGHLNELCGIGGTSRFPGSQPVSFDLESLKLLEQEDFWVCEKSDGVRVLVLIVATGFGQEVYLVDRKNDVYQVYWLTFPHQDGEEFNHSNTVLDGEFVIDVDPVTGAHIPRLLVFDLLVLDSENVMHRPLEKRYGRLANFVVEPYKKFQKKVPAEVRANQPFEVVLKKQELSYGIEAVFRDHVPKLLHGNDGLIFTSAEAPYTPGTDPKILKWKPPSENSIDFLLQLKFPARTDHPNEPDFLAKPMFMLMMNHGHEGNHYFDIMEVPDDTWEEWKASGEQFDDRVVEVVWDWSRSTWKFMRFRDDKYEGNYKTVVTSIIKSIQHGVEAEQLVAHAGFIRKAWKARQAQRAELAKREAAAERARREGGSGANGAYEQGQQQAVQGSGGYGGAARPLPPPPSHAGGPPPPASAMMGLKR</sequence>
<dbReference type="SUPFAM" id="SSF50249">
    <property type="entry name" value="Nucleic acid-binding proteins"/>
    <property type="match status" value="1"/>
</dbReference>
<dbReference type="OrthoDB" id="200924at2759"/>
<dbReference type="GO" id="GO:0006370">
    <property type="term" value="P:7-methylguanosine mRNA capping"/>
    <property type="evidence" value="ECO:0007669"/>
    <property type="project" value="UniProtKB-KW"/>
</dbReference>
<evidence type="ECO:0000256" key="5">
    <source>
        <dbReference type="ARBA" id="ARBA00022695"/>
    </source>
</evidence>
<dbReference type="SUPFAM" id="SSF56091">
    <property type="entry name" value="DNA ligase/mRNA capping enzyme, catalytic domain"/>
    <property type="match status" value="1"/>
</dbReference>
<keyword evidence="7" id="KW-0506">mRNA capping</keyword>
<feature type="domain" description="ATP-dependent DNA ligase family profile" evidence="12">
    <location>
        <begin position="323"/>
        <end position="424"/>
    </location>
</feature>
<evidence type="ECO:0000256" key="10">
    <source>
        <dbReference type="ARBA" id="ARBA00044624"/>
    </source>
</evidence>
<dbReference type="GO" id="GO:0006310">
    <property type="term" value="P:DNA recombination"/>
    <property type="evidence" value="ECO:0007669"/>
    <property type="project" value="InterPro"/>
</dbReference>
<evidence type="ECO:0000256" key="2">
    <source>
        <dbReference type="ARBA" id="ARBA00012475"/>
    </source>
</evidence>
<dbReference type="GO" id="GO:0005525">
    <property type="term" value="F:GTP binding"/>
    <property type="evidence" value="ECO:0007669"/>
    <property type="project" value="UniProtKB-KW"/>
</dbReference>
<protein>
    <recommendedName>
        <fullName evidence="2">mRNA guanylyltransferase</fullName>
        <ecNumber evidence="2">2.7.7.50</ecNumber>
    </recommendedName>
</protein>
<evidence type="ECO:0000256" key="7">
    <source>
        <dbReference type="ARBA" id="ARBA00023042"/>
    </source>
</evidence>
<dbReference type="Proteomes" id="UP000777482">
    <property type="component" value="Unassembled WGS sequence"/>
</dbReference>
<evidence type="ECO:0000256" key="6">
    <source>
        <dbReference type="ARBA" id="ARBA00022741"/>
    </source>
</evidence>
<dbReference type="GO" id="GO:0005634">
    <property type="term" value="C:nucleus"/>
    <property type="evidence" value="ECO:0007669"/>
    <property type="project" value="UniProtKB-SubCell"/>
</dbReference>
<name>A0A9P6VYM8_RHOMI</name>
<feature type="compositionally biased region" description="Basic and acidic residues" evidence="11">
    <location>
        <begin position="78"/>
        <end position="89"/>
    </location>
</feature>
<keyword evidence="5" id="KW-0548">Nucleotidyltransferase</keyword>
<feature type="compositionally biased region" description="Low complexity" evidence="11">
    <location>
        <begin position="21"/>
        <end position="42"/>
    </location>
</feature>
<evidence type="ECO:0000256" key="4">
    <source>
        <dbReference type="ARBA" id="ARBA00022679"/>
    </source>
</evidence>
<comment type="subcellular location">
    <subcellularLocation>
        <location evidence="1">Nucleus</location>
    </subcellularLocation>
</comment>
<feature type="region of interest" description="Disordered" evidence="11">
    <location>
        <begin position="567"/>
        <end position="628"/>
    </location>
</feature>
<feature type="region of interest" description="Disordered" evidence="11">
    <location>
        <begin position="1"/>
        <end position="193"/>
    </location>
</feature>
<keyword evidence="4" id="KW-0808">Transferase</keyword>
<evidence type="ECO:0000259" key="12">
    <source>
        <dbReference type="PROSITE" id="PS50160"/>
    </source>
</evidence>
<proteinExistence type="predicted"/>
<dbReference type="EC" id="2.7.7.50" evidence="2"/>
<dbReference type="InterPro" id="IPR001339">
    <property type="entry name" value="mRNA_cap_enzyme_adenylation"/>
</dbReference>
<evidence type="ECO:0000256" key="8">
    <source>
        <dbReference type="ARBA" id="ARBA00023134"/>
    </source>
</evidence>
<keyword evidence="3" id="KW-0507">mRNA processing</keyword>
<feature type="compositionally biased region" description="Acidic residues" evidence="11">
    <location>
        <begin position="11"/>
        <end position="20"/>
    </location>
</feature>
<evidence type="ECO:0000256" key="3">
    <source>
        <dbReference type="ARBA" id="ARBA00022664"/>
    </source>
</evidence>
<dbReference type="CDD" id="cd07895">
    <property type="entry name" value="Adenylation_mRNA_capping"/>
    <property type="match status" value="1"/>
</dbReference>
<dbReference type="GO" id="GO:0005524">
    <property type="term" value="F:ATP binding"/>
    <property type="evidence" value="ECO:0007669"/>
    <property type="project" value="InterPro"/>
</dbReference>
<dbReference type="InterPro" id="IPR051029">
    <property type="entry name" value="mRNA_Capping_Enz/RNA_Phosphat"/>
</dbReference>
<comment type="caution">
    <text evidence="13">The sequence shown here is derived from an EMBL/GenBank/DDBJ whole genome shotgun (WGS) entry which is preliminary data.</text>
</comment>
<dbReference type="PROSITE" id="PS50160">
    <property type="entry name" value="DNA_LIGASE_A3"/>
    <property type="match status" value="1"/>
</dbReference>